<comment type="caution">
    <text evidence="1">The sequence shown here is derived from an EMBL/GenBank/DDBJ whole genome shotgun (WGS) entry which is preliminary data.</text>
</comment>
<name>A0A2W4Y1H1_9CYAN</name>
<evidence type="ECO:0000313" key="2">
    <source>
        <dbReference type="Proteomes" id="UP000249467"/>
    </source>
</evidence>
<evidence type="ECO:0000313" key="1">
    <source>
        <dbReference type="EMBL" id="PZO37298.1"/>
    </source>
</evidence>
<keyword evidence="1" id="KW-0540">Nuclease</keyword>
<sequence length="217" mass="25045">MVTTLAISKYVTSLLEVETKFSAQQAISDRFFSEWYEDLPELTKAEKERCDLLKERYLYHRHHGHISEGLVNQIAIAPLLEMASFYDPPFDIRAEYPVQIESVEFDDNEETIYQGRIDTLVIHKKLLVLVIESRGQTFSIESGMAQALTYMLDSPNQSQPTYGFISNGGFSIFLKVLKGEITQYQFSNDFSLYNRTTNELCSVLQILKKISRLFQQT</sequence>
<dbReference type="EMBL" id="QBML01000032">
    <property type="protein sequence ID" value="PZO37298.1"/>
    <property type="molecule type" value="Genomic_DNA"/>
</dbReference>
<accession>A0A2W4Y1H1</accession>
<reference evidence="1 2" key="2">
    <citation type="submission" date="2018-06" db="EMBL/GenBank/DDBJ databases">
        <title>Metagenomic assembly of (sub)arctic Cyanobacteria and their associated microbiome from non-axenic cultures.</title>
        <authorList>
            <person name="Baurain D."/>
        </authorList>
    </citation>
    <scope>NUCLEOTIDE SEQUENCE [LARGE SCALE GENOMIC DNA]</scope>
    <source>
        <strain evidence="1">ULC066bin1</strain>
    </source>
</reference>
<dbReference type="Gene3D" id="3.90.1570.30">
    <property type="match status" value="1"/>
</dbReference>
<keyword evidence="1" id="KW-0378">Hydrolase</keyword>
<keyword evidence="1" id="KW-0255">Endonuclease</keyword>
<dbReference type="GO" id="GO:0004519">
    <property type="term" value="F:endonuclease activity"/>
    <property type="evidence" value="ECO:0007669"/>
    <property type="project" value="UniProtKB-KW"/>
</dbReference>
<organism evidence="1 2">
    <name type="scientific">Pseudanabaena frigida</name>
    <dbReference type="NCBI Taxonomy" id="945775"/>
    <lineage>
        <taxon>Bacteria</taxon>
        <taxon>Bacillati</taxon>
        <taxon>Cyanobacteriota</taxon>
        <taxon>Cyanophyceae</taxon>
        <taxon>Pseudanabaenales</taxon>
        <taxon>Pseudanabaenaceae</taxon>
        <taxon>Pseudanabaena</taxon>
    </lineage>
</organism>
<reference evidence="1 2" key="1">
    <citation type="submission" date="2018-04" db="EMBL/GenBank/DDBJ databases">
        <authorList>
            <person name="Go L.Y."/>
            <person name="Mitchell J.A."/>
        </authorList>
    </citation>
    <scope>NUCLEOTIDE SEQUENCE [LARGE SCALE GENOMIC DNA]</scope>
    <source>
        <strain evidence="1">ULC066bin1</strain>
    </source>
</reference>
<protein>
    <submittedName>
        <fullName evidence="1">Type I restriction endonuclease subunit R</fullName>
    </submittedName>
</protein>
<gene>
    <name evidence="1" type="ORF">DCF19_19150</name>
</gene>
<dbReference type="Proteomes" id="UP000249467">
    <property type="component" value="Unassembled WGS sequence"/>
</dbReference>
<dbReference type="AlphaFoldDB" id="A0A2W4Y1H1"/>
<proteinExistence type="predicted"/>